<organism evidence="1 2">
    <name type="scientific">Streptomyces scopuliridis</name>
    <dbReference type="NCBI Taxonomy" id="452529"/>
    <lineage>
        <taxon>Bacteria</taxon>
        <taxon>Bacillati</taxon>
        <taxon>Actinomycetota</taxon>
        <taxon>Actinomycetes</taxon>
        <taxon>Kitasatosporales</taxon>
        <taxon>Streptomycetaceae</taxon>
        <taxon>Streptomyces</taxon>
    </lineage>
</organism>
<evidence type="ECO:0000313" key="2">
    <source>
        <dbReference type="Proteomes" id="UP001348369"/>
    </source>
</evidence>
<keyword evidence="2" id="KW-1185">Reference proteome</keyword>
<reference evidence="1" key="1">
    <citation type="submission" date="2022-10" db="EMBL/GenBank/DDBJ databases">
        <title>The complete genomes of actinobacterial strains from the NBC collection.</title>
        <authorList>
            <person name="Joergensen T.S."/>
            <person name="Alvarez Arevalo M."/>
            <person name="Sterndorff E.B."/>
            <person name="Faurdal D."/>
            <person name="Vuksanovic O."/>
            <person name="Mourched A.-S."/>
            <person name="Charusanti P."/>
            <person name="Shaw S."/>
            <person name="Blin K."/>
            <person name="Weber T."/>
        </authorList>
    </citation>
    <scope>NUCLEOTIDE SEQUENCE</scope>
    <source>
        <strain evidence="1">NBC 01771</strain>
    </source>
</reference>
<protein>
    <submittedName>
        <fullName evidence="1">FAD-dependent oxidoreductase</fullName>
    </submittedName>
</protein>
<gene>
    <name evidence="1" type="ORF">OG835_03240</name>
</gene>
<dbReference type="Proteomes" id="UP001348369">
    <property type="component" value="Chromosome"/>
</dbReference>
<evidence type="ECO:0000313" key="1">
    <source>
        <dbReference type="EMBL" id="WSB96106.1"/>
    </source>
</evidence>
<accession>A0ACD4ZG26</accession>
<proteinExistence type="predicted"/>
<sequence>MSFPGTRSSHPADRRFGRRDLLKTAGAAALTTALIPSTAGVARAKDAATVDAIIIGAGYAGGTVARELALKGLKPLVLEARNRIGGRIWTSTFAGAQVEVGGSWLGPQQTLIHKELNRYSLTTFEDVAAEQVILPGDQGFQSHAPADAYNSIGQLFGEFYAGSENYFERPHDPLYRSDLLASVDPLSLADRLGQLQLSPTELKWLNSETSVYSGGPSTRGALTGMAQWIQLSGGSYGTYSTTMSLRPTGGMTAALQAMFNESNADIRLNSPVKKVTEANGLVTVETAAGATFVSRVVVVATPANVWKNITFSPGLPAAHTQATTQGIGVPHATKMWVHVQGNVPATAAQAGEGSPILLMVPQQQLSDGRLFIAFTGPSLNVANAADVRAAVQQFLPGANVLRYQAMEWAKDPYTGGGWGLRRPNQLLQLFPHIEQPHGRIVFAGADIAKGWHGAFIEGAIESGFRAAGQAAALA</sequence>
<name>A0ACD4ZG26_9ACTN</name>
<dbReference type="EMBL" id="CP109109">
    <property type="protein sequence ID" value="WSB96106.1"/>
    <property type="molecule type" value="Genomic_DNA"/>
</dbReference>